<name>A0A6S7LPJ6_PARCT</name>
<reference evidence="1" key="1">
    <citation type="submission" date="2020-04" db="EMBL/GenBank/DDBJ databases">
        <authorList>
            <person name="Alioto T."/>
            <person name="Alioto T."/>
            <person name="Gomez Garrido J."/>
        </authorList>
    </citation>
    <scope>NUCLEOTIDE SEQUENCE</scope>
    <source>
        <strain evidence="1">A484AB</strain>
    </source>
</reference>
<dbReference type="OrthoDB" id="10068328at2759"/>
<dbReference type="Proteomes" id="UP001152795">
    <property type="component" value="Unassembled WGS sequence"/>
</dbReference>
<dbReference type="PROSITE" id="PS50826">
    <property type="entry name" value="RUN"/>
    <property type="match status" value="1"/>
</dbReference>
<dbReference type="EMBL" id="CACRXK020022313">
    <property type="protein sequence ID" value="CAB4036699.1"/>
    <property type="molecule type" value="Genomic_DNA"/>
</dbReference>
<dbReference type="AlphaFoldDB" id="A0A6S7LPJ6"/>
<accession>A0A6S7LPJ6</accession>
<dbReference type="SMART" id="SM00593">
    <property type="entry name" value="RUN"/>
    <property type="match status" value="1"/>
</dbReference>
<dbReference type="PANTHER" id="PTHR15591">
    <property type="entry name" value="RUN AND SH3 DOMAIN CONTAINING"/>
    <property type="match status" value="1"/>
</dbReference>
<dbReference type="InterPro" id="IPR004012">
    <property type="entry name" value="Run_dom"/>
</dbReference>
<comment type="caution">
    <text evidence="1">The sequence shown here is derived from an EMBL/GenBank/DDBJ whole genome shotgun (WGS) entry which is preliminary data.</text>
</comment>
<organism evidence="1 2">
    <name type="scientific">Paramuricea clavata</name>
    <name type="common">Red gorgonian</name>
    <name type="synonym">Violescent sea-whip</name>
    <dbReference type="NCBI Taxonomy" id="317549"/>
    <lineage>
        <taxon>Eukaryota</taxon>
        <taxon>Metazoa</taxon>
        <taxon>Cnidaria</taxon>
        <taxon>Anthozoa</taxon>
        <taxon>Octocorallia</taxon>
        <taxon>Malacalcyonacea</taxon>
        <taxon>Plexauridae</taxon>
        <taxon>Paramuricea</taxon>
    </lineage>
</organism>
<protein>
    <submittedName>
        <fullName evidence="1">Uncharacterized protein</fullName>
    </submittedName>
</protein>
<gene>
    <name evidence="1" type="ORF">PACLA_8A078830</name>
</gene>
<feature type="non-terminal residue" evidence="1">
    <location>
        <position position="152"/>
    </location>
</feature>
<dbReference type="Pfam" id="PF02759">
    <property type="entry name" value="RUN"/>
    <property type="match status" value="1"/>
</dbReference>
<evidence type="ECO:0000313" key="2">
    <source>
        <dbReference type="Proteomes" id="UP001152795"/>
    </source>
</evidence>
<proteinExistence type="predicted"/>
<dbReference type="InterPro" id="IPR037213">
    <property type="entry name" value="Run_dom_sf"/>
</dbReference>
<dbReference type="Gene3D" id="1.20.58.900">
    <property type="match status" value="1"/>
</dbReference>
<sequence length="152" mass="16983">NPEYSLMSARSLVNCIMPAGTSPRNQNLHAWDIFMAFYHLKHGSEYNSAVPRKLSESFGIDVSGASAVTSKQFRALVSAGLNQKKLSLWCRQIVKCGSLVDEFYQSWSCVVKTGFDDVLDILESLTPLDFCLPEDLAIRHLTRANEAFGDNY</sequence>
<dbReference type="InterPro" id="IPR047343">
    <property type="entry name" value="RUSC1_2"/>
</dbReference>
<keyword evidence="2" id="KW-1185">Reference proteome</keyword>
<evidence type="ECO:0000313" key="1">
    <source>
        <dbReference type="EMBL" id="CAB4036699.1"/>
    </source>
</evidence>
<dbReference type="PANTHER" id="PTHR15591:SF19">
    <property type="entry name" value="RUN DOMAIN-CONTAINING PROTEIN 1 ISOFORM X1"/>
    <property type="match status" value="1"/>
</dbReference>
<dbReference type="SUPFAM" id="SSF140741">
    <property type="entry name" value="RUN domain-like"/>
    <property type="match status" value="1"/>
</dbReference>